<proteinExistence type="predicted"/>
<evidence type="ECO:0000256" key="3">
    <source>
        <dbReference type="ARBA" id="ARBA00022598"/>
    </source>
</evidence>
<dbReference type="AlphaFoldDB" id="A0AAN7WAA7"/>
<gene>
    <name evidence="5" type="primary">ACSF2</name>
    <name evidence="5" type="ORF">LTR97_007236</name>
</gene>
<dbReference type="GO" id="GO:0043041">
    <property type="term" value="P:amino acid activation for nonribosomal peptide biosynthetic process"/>
    <property type="evidence" value="ECO:0007669"/>
    <property type="project" value="TreeGrafter"/>
</dbReference>
<evidence type="ECO:0000313" key="5">
    <source>
        <dbReference type="EMBL" id="KAK5698275.1"/>
    </source>
</evidence>
<dbReference type="GO" id="GO:0005737">
    <property type="term" value="C:cytoplasm"/>
    <property type="evidence" value="ECO:0007669"/>
    <property type="project" value="TreeGrafter"/>
</dbReference>
<evidence type="ECO:0000256" key="1">
    <source>
        <dbReference type="ARBA" id="ARBA00022450"/>
    </source>
</evidence>
<sequence length="1194" mass="131967">MDTPNKTTRALAEATGELLPPITRTCGALLTEVAKQCADSPAVLSLHQSSSRKHPEYTDTPQPCTWTYAHLLQRSLVLAHHIKSHGISTGCRILVVLDNQIEYALLLWATMHLGGVFVPLDPQVCSRSSDLLFMLEKIKPSVIVVASSRIAEAVDSVWDRGIARTLKYIVETTASRINWTNLSVDALDIPIFSLDLPSQHGPHDTAFIIFTSGSTGTPKACPHSSVTMCGSAMGYIRVMDMGSRHSVCQHLNGSHVYGILVCLSSWLTGGLVVFPSPRFDPEASVRAVQTARDMHIPCAPSMADAFLDSFSALGDATLPSIRTLNVGGGVISDSLLQKVRVNAPKRLIMGFGMSEGAVTLMNPVEEVNQYVMGEHTCVGPPIPGAVVRICAFNSRKTLRRGEVGELHQGGIGVIAGYYDLGLHSDRFYEVNGTKFVMTGDQAYMDNDGRVFMVGRYKDLIVRHGENLDPVKIENYFSKAIGAIVQAVGIPDELGGESLVVVLERTSREALAVAELRQHSSLVLGAASVPSRFLDLSADLGLDSWPRTVNGKYRKDLLRKRIQEFFLHSSQRQDESESLEDQLCAIWSNLSGLPQHDIAHDLSVFTFADSMMQIEFLSAVYHKLRRHVSLRELDTHHSINSLAEVLRQKPLVARKQGNRAYGTQAVGTSPTLDTSHFARQFTPGLKETVQARLNTLRMTTADVEEVIPMSDYMSLMTTQIRPKSWSYRHVVLLKNVTSQDAECIVQRWVTGHSLLRSTLVRCDRTHGYYLVFLPSQALWKQQVSTGPTVDTLEDLITSENGETATSQGLLLKVIVVPLRDCTDSGLILHWHHSIFDGIVLKRWYGELAGMVAKAPSQLYFWPYREFALAYDDYRRAEESWTAASFHATRLAGISLMPQNFWPPQRAPLWLRGDDTGWIGSNGEPGDPAVRPLLDGSHSRGTAGMTFSVRVPQILELQRDYEIRPSVVAKAACVLFNLRDTSNAEAVFVSVESGRAWPGEANGRAFHAVPALEIDGPTMTGVLNRITSPTDTDTVGTFLHRLQADQREIDLHTHAPISHILGKLSDFSPTGAQDAKIARALIDRQVFNWQPSAPGGSLRTSHQDASHPYMQFLDVLARTDLGIVWSPSLETPDTLCLEASWDDAQLYTHEVEVAMETFLCCAAWLADPAHLDWCVVKCVYSGYEVHHDSKPVDYRR</sequence>
<accession>A0AAN7WAA7</accession>
<dbReference type="Gene3D" id="3.40.50.12780">
    <property type="entry name" value="N-terminal domain of ligase-like"/>
    <property type="match status" value="1"/>
</dbReference>
<dbReference type="Proteomes" id="UP001310594">
    <property type="component" value="Unassembled WGS sequence"/>
</dbReference>
<dbReference type="InterPro" id="IPR036736">
    <property type="entry name" value="ACP-like_sf"/>
</dbReference>
<reference evidence="5" key="1">
    <citation type="submission" date="2023-08" db="EMBL/GenBank/DDBJ databases">
        <title>Black Yeasts Isolated from many extreme environments.</title>
        <authorList>
            <person name="Coleine C."/>
            <person name="Stajich J.E."/>
            <person name="Selbmann L."/>
        </authorList>
    </citation>
    <scope>NUCLEOTIDE SEQUENCE</scope>
    <source>
        <strain evidence="5">CCFEE 5810</strain>
    </source>
</reference>
<keyword evidence="3" id="KW-0436">Ligase</keyword>
<dbReference type="PROSITE" id="PS50075">
    <property type="entry name" value="CARRIER"/>
    <property type="match status" value="1"/>
</dbReference>
<dbReference type="Gene3D" id="3.30.559.10">
    <property type="entry name" value="Chloramphenicol acetyltransferase-like domain"/>
    <property type="match status" value="1"/>
</dbReference>
<evidence type="ECO:0000313" key="6">
    <source>
        <dbReference type="Proteomes" id="UP001310594"/>
    </source>
</evidence>
<comment type="caution">
    <text evidence="5">The sequence shown here is derived from an EMBL/GenBank/DDBJ whole genome shotgun (WGS) entry which is preliminary data.</text>
</comment>
<dbReference type="InterPro" id="IPR045851">
    <property type="entry name" value="AMP-bd_C_sf"/>
</dbReference>
<dbReference type="PANTHER" id="PTHR45527">
    <property type="entry name" value="NONRIBOSOMAL PEPTIDE SYNTHETASE"/>
    <property type="match status" value="1"/>
</dbReference>
<name>A0AAN7WAA7_9PEZI</name>
<keyword evidence="2" id="KW-0597">Phosphoprotein</keyword>
<dbReference type="GO" id="GO:0044550">
    <property type="term" value="P:secondary metabolite biosynthetic process"/>
    <property type="evidence" value="ECO:0007669"/>
    <property type="project" value="TreeGrafter"/>
</dbReference>
<dbReference type="GO" id="GO:0031177">
    <property type="term" value="F:phosphopantetheine binding"/>
    <property type="evidence" value="ECO:0007669"/>
    <property type="project" value="TreeGrafter"/>
</dbReference>
<dbReference type="InterPro" id="IPR042099">
    <property type="entry name" value="ANL_N_sf"/>
</dbReference>
<dbReference type="SUPFAM" id="SSF52777">
    <property type="entry name" value="CoA-dependent acyltransferases"/>
    <property type="match status" value="2"/>
</dbReference>
<dbReference type="PANTHER" id="PTHR45527:SF1">
    <property type="entry name" value="FATTY ACID SYNTHASE"/>
    <property type="match status" value="1"/>
</dbReference>
<dbReference type="PROSITE" id="PS00455">
    <property type="entry name" value="AMP_BINDING"/>
    <property type="match status" value="1"/>
</dbReference>
<protein>
    <submittedName>
        <fullName evidence="5">Acyl-CoA synthetase member 2 mitochondrial</fullName>
    </submittedName>
</protein>
<dbReference type="InterPro" id="IPR009081">
    <property type="entry name" value="PP-bd_ACP"/>
</dbReference>
<dbReference type="CDD" id="cd04433">
    <property type="entry name" value="AFD_class_I"/>
    <property type="match status" value="1"/>
</dbReference>
<dbReference type="Pfam" id="PF00501">
    <property type="entry name" value="AMP-binding"/>
    <property type="match status" value="1"/>
</dbReference>
<feature type="domain" description="Carrier" evidence="4">
    <location>
        <begin position="573"/>
        <end position="649"/>
    </location>
</feature>
<evidence type="ECO:0000256" key="2">
    <source>
        <dbReference type="ARBA" id="ARBA00022553"/>
    </source>
</evidence>
<dbReference type="Gene3D" id="3.30.300.30">
    <property type="match status" value="1"/>
</dbReference>
<dbReference type="InterPro" id="IPR000873">
    <property type="entry name" value="AMP-dep_synth/lig_dom"/>
</dbReference>
<dbReference type="SUPFAM" id="SSF47336">
    <property type="entry name" value="ACP-like"/>
    <property type="match status" value="1"/>
</dbReference>
<evidence type="ECO:0000259" key="4">
    <source>
        <dbReference type="PROSITE" id="PS50075"/>
    </source>
</evidence>
<dbReference type="InterPro" id="IPR020845">
    <property type="entry name" value="AMP-binding_CS"/>
</dbReference>
<dbReference type="Gene3D" id="3.30.559.30">
    <property type="entry name" value="Nonribosomal peptide synthetase, condensation domain"/>
    <property type="match status" value="1"/>
</dbReference>
<dbReference type="InterPro" id="IPR023213">
    <property type="entry name" value="CAT-like_dom_sf"/>
</dbReference>
<dbReference type="SUPFAM" id="SSF56801">
    <property type="entry name" value="Acetyl-CoA synthetase-like"/>
    <property type="match status" value="1"/>
</dbReference>
<organism evidence="5 6">
    <name type="scientific">Elasticomyces elasticus</name>
    <dbReference type="NCBI Taxonomy" id="574655"/>
    <lineage>
        <taxon>Eukaryota</taxon>
        <taxon>Fungi</taxon>
        <taxon>Dikarya</taxon>
        <taxon>Ascomycota</taxon>
        <taxon>Pezizomycotina</taxon>
        <taxon>Dothideomycetes</taxon>
        <taxon>Dothideomycetidae</taxon>
        <taxon>Mycosphaerellales</taxon>
        <taxon>Teratosphaeriaceae</taxon>
        <taxon>Elasticomyces</taxon>
    </lineage>
</organism>
<keyword evidence="1" id="KW-0596">Phosphopantetheine</keyword>
<dbReference type="GO" id="GO:0016874">
    <property type="term" value="F:ligase activity"/>
    <property type="evidence" value="ECO:0007669"/>
    <property type="project" value="UniProtKB-KW"/>
</dbReference>
<dbReference type="EMBL" id="JAVRQU010000010">
    <property type="protein sequence ID" value="KAK5698275.1"/>
    <property type="molecule type" value="Genomic_DNA"/>
</dbReference>